<feature type="domain" description="26S proteasome non-ATPase regulatory subunit RPN1 C-terminal" evidence="5">
    <location>
        <begin position="889"/>
        <end position="938"/>
    </location>
</feature>
<dbReference type="OrthoDB" id="10252509at2759"/>
<evidence type="ECO:0000313" key="6">
    <source>
        <dbReference type="Proteomes" id="UP000515146"/>
    </source>
</evidence>
<dbReference type="AlphaFoldDB" id="A0A6P6XWX3"/>
<dbReference type="Pfam" id="PF17781">
    <property type="entry name" value="RPN1_RPN2_N"/>
    <property type="match status" value="1"/>
</dbReference>
<feature type="region of interest" description="Disordered" evidence="3">
    <location>
        <begin position="644"/>
        <end position="672"/>
    </location>
</feature>
<dbReference type="KEGG" id="dpte:113791922"/>
<evidence type="ECO:0000256" key="3">
    <source>
        <dbReference type="SAM" id="MobiDB-lite"/>
    </source>
</evidence>
<dbReference type="OMA" id="RSCERIR"/>
<dbReference type="GO" id="GO:0005634">
    <property type="term" value="C:nucleus"/>
    <property type="evidence" value="ECO:0007669"/>
    <property type="project" value="TreeGrafter"/>
</dbReference>
<sequence>MSSQSITSNDIGRKNPSNINIDKKLEESSFQDLKLEITVLIKLLSASGNDDADDDLETLAKITRHIDTATGFDRIPDILKVLMLFETDLKRLYENKSNERVKQILADIISYTCTGRCAEIKGQIVKYYMLGSKNLITRYGMSYVRNLSKDLIELWKNSSSDDKKTFSNLIQECAMYFMKQNSEIEACDLLLEVEQLTMLETIIHGVDLCEKVCQYLIASSLYVDETESQNILYAALSLYLDHKLYIDALFVAIQLQSKAIVVKIFLLCSDSLIRRQMALILARHNISFINDDEFSHRLRNFIENDQLLLDALSNHRLSQEFLLVAKQLDLLKPKVPHEIVHKNSSRRNRRKRVLLPTYSKQSVLATSFMNCFINAAFGTDKLVFGGPDWIGRHKDLCRMTATATIGILCLWDMQNGPLKVDRFLRIRDENIKAGALMAFGLISTSIKSDHEPAYQLLKDYITNRSQSIRIGSIVGLAMAYLGTNHGDVINSVLEPIVGRSCERIRQKQHPLELSALACGLIAHSTGNMTIINRLVKILDRNSDNMKLSDSNTRDLIHAIGLVAMFHREDLPTYIDLINKRFDKPRAERSNTSTVESTSTTSTRLSLKKYLLLCVEICAYTGSSNILKIQKLICNCSPIITDELKKKPEEPNDDESKKDKEKNDKKDKKDDLPPVTDDELIQLLSIIGIGLISISDQLNSEMVFHTFIRFLKLGSVRIKASVIIAIALTHLSDPKMHVIDLLYKYCHFTDEIIAINAILALGFVCAGTNHARVSRMLTELDGANRDKVNRLFVIKVSQGLLYLGKGLLTLSPQMETLKLLRQSSLASIMPIMFRLFVDPVNDLIQQHHYYLLFIAGSIRPKLLVTLNTEMNSIPLPVRVGQALDTIGVAGWKPRAITAFGLSTTPVVLNQNERAELATESYKPLSNNLEGFVIVEKNTDEDDHHEEKDIQ</sequence>
<dbReference type="InParanoid" id="A0A6P6XWX3"/>
<dbReference type="Gene3D" id="1.25.10.10">
    <property type="entry name" value="Leucine-rich Repeat Variant"/>
    <property type="match status" value="1"/>
</dbReference>
<keyword evidence="2" id="KW-0647">Proteasome</keyword>
<evidence type="ECO:0000256" key="1">
    <source>
        <dbReference type="ARBA" id="ARBA00022737"/>
    </source>
</evidence>
<accession>A0A6P6XWX3</accession>
<dbReference type="RefSeq" id="XP_027197573.1">
    <property type="nucleotide sequence ID" value="XM_027341772.1"/>
</dbReference>
<dbReference type="GO" id="GO:0034515">
    <property type="term" value="C:proteasome storage granule"/>
    <property type="evidence" value="ECO:0007669"/>
    <property type="project" value="TreeGrafter"/>
</dbReference>
<keyword evidence="6" id="KW-1185">Reference proteome</keyword>
<dbReference type="Proteomes" id="UP000515146">
    <property type="component" value="Unplaced"/>
</dbReference>
<protein>
    <submittedName>
        <fullName evidence="7">26S proteasome non-ATPase regulatory subunit 2-like</fullName>
    </submittedName>
</protein>
<feature type="compositionally biased region" description="Basic and acidic residues" evidence="3">
    <location>
        <begin position="644"/>
        <end position="671"/>
    </location>
</feature>
<dbReference type="InterPro" id="IPR040892">
    <property type="entry name" value="RPN1_N"/>
</dbReference>
<dbReference type="SUPFAM" id="SSF48371">
    <property type="entry name" value="ARM repeat"/>
    <property type="match status" value="1"/>
</dbReference>
<dbReference type="InterPro" id="IPR041433">
    <property type="entry name" value="RPN1_C"/>
</dbReference>
<evidence type="ECO:0000313" key="7">
    <source>
        <dbReference type="RefSeq" id="XP_027197573.1"/>
    </source>
</evidence>
<gene>
    <name evidence="7" type="primary">LOC113791922</name>
</gene>
<dbReference type="GO" id="GO:0008540">
    <property type="term" value="C:proteasome regulatory particle, base subcomplex"/>
    <property type="evidence" value="ECO:0007669"/>
    <property type="project" value="TreeGrafter"/>
</dbReference>
<proteinExistence type="predicted"/>
<evidence type="ECO:0000256" key="2">
    <source>
        <dbReference type="ARBA" id="ARBA00022942"/>
    </source>
</evidence>
<dbReference type="Pfam" id="PF18051">
    <property type="entry name" value="RPN1_C"/>
    <property type="match status" value="1"/>
</dbReference>
<dbReference type="InterPro" id="IPR011989">
    <property type="entry name" value="ARM-like"/>
</dbReference>
<evidence type="ECO:0000259" key="5">
    <source>
        <dbReference type="Pfam" id="PF18051"/>
    </source>
</evidence>
<evidence type="ECO:0000259" key="4">
    <source>
        <dbReference type="Pfam" id="PF17781"/>
    </source>
</evidence>
<dbReference type="InterPro" id="IPR016024">
    <property type="entry name" value="ARM-type_fold"/>
</dbReference>
<organism evidence="6 7">
    <name type="scientific">Dermatophagoides pteronyssinus</name>
    <name type="common">European house dust mite</name>
    <dbReference type="NCBI Taxonomy" id="6956"/>
    <lineage>
        <taxon>Eukaryota</taxon>
        <taxon>Metazoa</taxon>
        <taxon>Ecdysozoa</taxon>
        <taxon>Arthropoda</taxon>
        <taxon>Chelicerata</taxon>
        <taxon>Arachnida</taxon>
        <taxon>Acari</taxon>
        <taxon>Acariformes</taxon>
        <taxon>Sarcoptiformes</taxon>
        <taxon>Astigmata</taxon>
        <taxon>Psoroptidia</taxon>
        <taxon>Analgoidea</taxon>
        <taxon>Pyroglyphidae</taxon>
        <taxon>Dermatophagoidinae</taxon>
        <taxon>Dermatophagoides</taxon>
    </lineage>
</organism>
<dbReference type="GO" id="GO:0043161">
    <property type="term" value="P:proteasome-mediated ubiquitin-dependent protein catabolic process"/>
    <property type="evidence" value="ECO:0007669"/>
    <property type="project" value="TreeGrafter"/>
</dbReference>
<reference evidence="7" key="1">
    <citation type="submission" date="2025-08" db="UniProtKB">
        <authorList>
            <consortium name="RefSeq"/>
        </authorList>
    </citation>
    <scope>IDENTIFICATION</scope>
    <source>
        <strain evidence="7">Airmid</strain>
    </source>
</reference>
<dbReference type="PANTHER" id="PTHR10943:SF1">
    <property type="entry name" value="26S PROTEASOME NON-ATPASE REGULATORY SUBUNIT 2"/>
    <property type="match status" value="1"/>
</dbReference>
<keyword evidence="1" id="KW-0677">Repeat</keyword>
<dbReference type="PANTHER" id="PTHR10943">
    <property type="entry name" value="26S PROTEASOME NON-ATPASE REGULATORY SUBUNIT"/>
    <property type="match status" value="1"/>
</dbReference>
<feature type="domain" description="RPN1 N-terminal" evidence="4">
    <location>
        <begin position="49"/>
        <end position="339"/>
    </location>
</feature>
<name>A0A6P6XWX3_DERPT</name>